<dbReference type="EMBL" id="CABABW010000029">
    <property type="protein sequence ID" value="VRI37957.1"/>
    <property type="molecule type" value="Genomic_DNA"/>
</dbReference>
<dbReference type="InterPro" id="IPR009785">
    <property type="entry name" value="Prophage_Lj928_Orf309"/>
</dbReference>
<dbReference type="Proteomes" id="UP000304540">
    <property type="component" value="Unassembled WGS sequence"/>
</dbReference>
<evidence type="ECO:0000313" key="2">
    <source>
        <dbReference type="Proteomes" id="UP000304540"/>
    </source>
</evidence>
<dbReference type="AlphaFoldDB" id="A0A0U0AW43"/>
<protein>
    <submittedName>
        <fullName evidence="1">Phage protein</fullName>
    </submittedName>
</protein>
<sequence length="330" mass="37821">MVKDVTNSLTEIKVDFQPAVINVDREAIEARVATAIAQYSGREVTVDNYKEVYEERTRFNKLIGSLDTQRKDFNRQINEPAKDFDKWVKEKVIKPIKAVTDAMSAGLNAIDEHERLMRVDVVRATFEDKCMVAGIEKSTFADKYDEYSLKKYFKTGKYELKKTTLDEMDGLVLSEFDALEEYKANKQAIQEQAQEYDLPADSYIRHLEDGKSLVDILKMMKTDRDAEIARKEQKEIQEKAKAERLEEIAQSAKKNANANIKAYDAETGEILEQGTITPEPQNNAREVAKFEPSEPLTIDLRLTLHGGKSQLDQLKEWLEDNFISFETLEG</sequence>
<organism evidence="1 2">
    <name type="scientific">Streptococcus pneumoniae</name>
    <dbReference type="NCBI Taxonomy" id="1313"/>
    <lineage>
        <taxon>Bacteria</taxon>
        <taxon>Bacillati</taxon>
        <taxon>Bacillota</taxon>
        <taxon>Bacilli</taxon>
        <taxon>Lactobacillales</taxon>
        <taxon>Streptococcaceae</taxon>
        <taxon>Streptococcus</taxon>
    </lineage>
</organism>
<reference evidence="1 2" key="1">
    <citation type="submission" date="2019-04" db="EMBL/GenBank/DDBJ databases">
        <authorList>
            <consortium name="Pathogen Informatics"/>
        </authorList>
    </citation>
    <scope>NUCLEOTIDE SEQUENCE [LARGE SCALE GENOMIC DNA]</scope>
    <source>
        <strain evidence="1 2">GPSC232</strain>
    </source>
</reference>
<dbReference type="Pfam" id="PF07083">
    <property type="entry name" value="DUF1351"/>
    <property type="match status" value="1"/>
</dbReference>
<proteinExistence type="predicted"/>
<evidence type="ECO:0000313" key="1">
    <source>
        <dbReference type="EMBL" id="VRI37957.1"/>
    </source>
</evidence>
<gene>
    <name evidence="1" type="ORF">SAMEA3381574_02038</name>
</gene>
<name>A0A0U0AW43_STREE</name>
<accession>A0A0U0AW43</accession>
<dbReference type="RefSeq" id="WP_050127429.1">
    <property type="nucleotide sequence ID" value="NZ_CHHG01000012.1"/>
</dbReference>